<dbReference type="Proteomes" id="UP001352223">
    <property type="component" value="Unassembled WGS sequence"/>
</dbReference>
<evidence type="ECO:0000313" key="3">
    <source>
        <dbReference type="Proteomes" id="UP001352223"/>
    </source>
</evidence>
<comment type="caution">
    <text evidence="2">The sequence shown here is derived from an EMBL/GenBank/DDBJ whole genome shotgun (WGS) entry which is preliminary data.</text>
</comment>
<accession>A0ABU6C6C5</accession>
<feature type="compositionally biased region" description="Low complexity" evidence="1">
    <location>
        <begin position="11"/>
        <end position="20"/>
    </location>
</feature>
<name>A0ABU6C6C5_9ACTN</name>
<proteinExistence type="predicted"/>
<feature type="non-terminal residue" evidence="2">
    <location>
        <position position="65"/>
    </location>
</feature>
<feature type="region of interest" description="Disordered" evidence="1">
    <location>
        <begin position="1"/>
        <end position="65"/>
    </location>
</feature>
<sequence>MTRYGGGGARTPGTRRAALGPDGPSRGAAPQDRPAEGAHRMTDASPECTTRQGAVRGRTEHGITA</sequence>
<feature type="compositionally biased region" description="Basic and acidic residues" evidence="1">
    <location>
        <begin position="33"/>
        <end position="42"/>
    </location>
</feature>
<organism evidence="2 3">
    <name type="scientific">Streptomyces kunmingensis</name>
    <dbReference type="NCBI Taxonomy" id="68225"/>
    <lineage>
        <taxon>Bacteria</taxon>
        <taxon>Bacillati</taxon>
        <taxon>Actinomycetota</taxon>
        <taxon>Actinomycetes</taxon>
        <taxon>Kitasatosporales</taxon>
        <taxon>Streptomycetaceae</taxon>
        <taxon>Streptomyces</taxon>
    </lineage>
</organism>
<dbReference type="EMBL" id="JAOZYB010000044">
    <property type="protein sequence ID" value="MEB3960273.1"/>
    <property type="molecule type" value="Genomic_DNA"/>
</dbReference>
<reference evidence="2 3" key="1">
    <citation type="submission" date="2022-10" db="EMBL/GenBank/DDBJ databases">
        <authorList>
            <person name="Xie J."/>
            <person name="Shen N."/>
        </authorList>
    </citation>
    <scope>NUCLEOTIDE SEQUENCE [LARGE SCALE GENOMIC DNA]</scope>
    <source>
        <strain evidence="2 3">DSM 41681</strain>
    </source>
</reference>
<gene>
    <name evidence="2" type="ORF">OKJ48_08410</name>
</gene>
<dbReference type="RefSeq" id="WP_324767327.1">
    <property type="nucleotide sequence ID" value="NZ_JAOZYB010000044.1"/>
</dbReference>
<evidence type="ECO:0000313" key="2">
    <source>
        <dbReference type="EMBL" id="MEB3960273.1"/>
    </source>
</evidence>
<keyword evidence="3" id="KW-1185">Reference proteome</keyword>
<protein>
    <submittedName>
        <fullName evidence="2">Uncharacterized protein</fullName>
    </submittedName>
</protein>
<evidence type="ECO:0000256" key="1">
    <source>
        <dbReference type="SAM" id="MobiDB-lite"/>
    </source>
</evidence>
<feature type="compositionally biased region" description="Gly residues" evidence="1">
    <location>
        <begin position="1"/>
        <end position="10"/>
    </location>
</feature>